<dbReference type="EMBL" id="BSTX01000004">
    <property type="protein sequence ID" value="GLZ80530.1"/>
    <property type="molecule type" value="Genomic_DNA"/>
</dbReference>
<dbReference type="Gene3D" id="3.40.50.300">
    <property type="entry name" value="P-loop containing nucleotide triphosphate hydrolases"/>
    <property type="match status" value="1"/>
</dbReference>
<dbReference type="InterPro" id="IPR053137">
    <property type="entry name" value="NLR-like"/>
</dbReference>
<sequence>MSDVDLAAGFVLAGQDWGRGVEPPALHHGRWLDAASRDTREYSWRTPIPWPCRVGVPPAEVRCHQHREATFALDEPRNRDRRYETTGPVHVLVGPSGVGKTQAASRYVRTLEKAGEIDLLIWVPGATREAVLSAYAEAADLVERGTSAIGDAEARAARFLSWARDTHKRWFIVLDDLADLDDLTDLGHLADPAELGGSGVPVDPLADLWPTGNPNGRVLVTARVAPPLPVGAHVIELGPFRPVESYEFLAASLLDEAELLDEYAELAADLGHHPLSLAQAAAYIRDQRVTCHDYRKLLAAATRERAAAGTVMGTTAGTVALCADLADEQVPDGVARMLRQLVAHLDGRGIPLAVFTQPVVLHHLGRAAGRPVSAEEVAGASGALDVLHRLGLITRGEHLVQAAEATRAMDLSGDPLVVHVAAEALTTAWPPEDPANHDDALTRSLRQNAILLRDLAGETLWTPDCHLLLLRLGESLGAAGLARAAAVHFGQLARLSLRHLGAGHDRTVTSMTREAHWRGESGDVAGALDGFARLLTDRLRTFGADHPSTLDAWSRLAEWQGRSGDAREAAEQYAVIAGQCARIHGVDHPETLRAGQGLARWAGTARGPWAAERVLASLVSTATRALGPLHSHTLDIRHDLANWHGRSGHASSAARSLRVLLDARVRELGPQNPVVLLTRHDLLNWRAAAGEEVKDEYERLVFDARYLLGPGHPQTLAAREALEFWGERSS</sequence>
<accession>A0A9W6SPC2</accession>
<dbReference type="SUPFAM" id="SSF52540">
    <property type="entry name" value="P-loop containing nucleoside triphosphate hydrolases"/>
    <property type="match status" value="1"/>
</dbReference>
<dbReference type="Proteomes" id="UP001165079">
    <property type="component" value="Unassembled WGS sequence"/>
</dbReference>
<name>A0A9W6SPC2_9ACTN</name>
<evidence type="ECO:0000313" key="1">
    <source>
        <dbReference type="EMBL" id="GLZ80530.1"/>
    </source>
</evidence>
<dbReference type="InterPro" id="IPR011990">
    <property type="entry name" value="TPR-like_helical_dom_sf"/>
</dbReference>
<evidence type="ECO:0008006" key="3">
    <source>
        <dbReference type="Google" id="ProtNLM"/>
    </source>
</evidence>
<keyword evidence="2" id="KW-1185">Reference proteome</keyword>
<dbReference type="PANTHER" id="PTHR46082:SF6">
    <property type="entry name" value="AAA+ ATPASE DOMAIN-CONTAINING PROTEIN-RELATED"/>
    <property type="match status" value="1"/>
</dbReference>
<proteinExistence type="predicted"/>
<evidence type="ECO:0000313" key="2">
    <source>
        <dbReference type="Proteomes" id="UP001165079"/>
    </source>
</evidence>
<dbReference type="AlphaFoldDB" id="A0A9W6SPC2"/>
<protein>
    <recommendedName>
        <fullName evidence="3">Tetratricopeptide repeat protein</fullName>
    </recommendedName>
</protein>
<dbReference type="InterPro" id="IPR027417">
    <property type="entry name" value="P-loop_NTPase"/>
</dbReference>
<reference evidence="1" key="1">
    <citation type="submission" date="2023-03" db="EMBL/GenBank/DDBJ databases">
        <title>Actinorhabdospora filicis NBRC 111898.</title>
        <authorList>
            <person name="Ichikawa N."/>
            <person name="Sato H."/>
            <person name="Tonouchi N."/>
        </authorList>
    </citation>
    <scope>NUCLEOTIDE SEQUENCE</scope>
    <source>
        <strain evidence="1">NBRC 111898</strain>
    </source>
</reference>
<organism evidence="1 2">
    <name type="scientific">Actinorhabdospora filicis</name>
    <dbReference type="NCBI Taxonomy" id="1785913"/>
    <lineage>
        <taxon>Bacteria</taxon>
        <taxon>Bacillati</taxon>
        <taxon>Actinomycetota</taxon>
        <taxon>Actinomycetes</taxon>
        <taxon>Micromonosporales</taxon>
        <taxon>Micromonosporaceae</taxon>
        <taxon>Actinorhabdospora</taxon>
    </lineage>
</organism>
<dbReference type="PANTHER" id="PTHR46082">
    <property type="entry name" value="ATP/GTP-BINDING PROTEIN-RELATED"/>
    <property type="match status" value="1"/>
</dbReference>
<gene>
    <name evidence="1" type="ORF">Afil01_53370</name>
</gene>
<comment type="caution">
    <text evidence="1">The sequence shown here is derived from an EMBL/GenBank/DDBJ whole genome shotgun (WGS) entry which is preliminary data.</text>
</comment>
<dbReference type="Gene3D" id="1.25.40.10">
    <property type="entry name" value="Tetratricopeptide repeat domain"/>
    <property type="match status" value="2"/>
</dbReference>